<evidence type="ECO:0000256" key="9">
    <source>
        <dbReference type="ARBA" id="ARBA00023136"/>
    </source>
</evidence>
<evidence type="ECO:0000259" key="12">
    <source>
        <dbReference type="PROSITE" id="PS50893"/>
    </source>
</evidence>
<dbReference type="GO" id="GO:0015421">
    <property type="term" value="F:ABC-type oligopeptide transporter activity"/>
    <property type="evidence" value="ECO:0007669"/>
    <property type="project" value="TreeGrafter"/>
</dbReference>
<dbReference type="PANTHER" id="PTHR43394">
    <property type="entry name" value="ATP-DEPENDENT PERMEASE MDL1, MITOCHONDRIAL"/>
    <property type="match status" value="1"/>
</dbReference>
<evidence type="ECO:0000256" key="6">
    <source>
        <dbReference type="ARBA" id="ARBA00022741"/>
    </source>
</evidence>
<feature type="transmembrane region" description="Helical" evidence="11">
    <location>
        <begin position="170"/>
        <end position="187"/>
    </location>
</feature>
<evidence type="ECO:0000256" key="8">
    <source>
        <dbReference type="ARBA" id="ARBA00022989"/>
    </source>
</evidence>
<dbReference type="InterPro" id="IPR003439">
    <property type="entry name" value="ABC_transporter-like_ATP-bd"/>
</dbReference>
<dbReference type="PROSITE" id="PS50929">
    <property type="entry name" value="ABC_TM1F"/>
    <property type="match status" value="1"/>
</dbReference>
<dbReference type="CDD" id="cd07346">
    <property type="entry name" value="ABC_6TM_exporters"/>
    <property type="match status" value="1"/>
</dbReference>
<accession>A0A2T0RHY5</accession>
<dbReference type="Pfam" id="PF00005">
    <property type="entry name" value="ABC_tran"/>
    <property type="match status" value="1"/>
</dbReference>
<dbReference type="InterPro" id="IPR027417">
    <property type="entry name" value="P-loop_NTPase"/>
</dbReference>
<dbReference type="GO" id="GO:0016887">
    <property type="term" value="F:ATP hydrolysis activity"/>
    <property type="evidence" value="ECO:0007669"/>
    <property type="project" value="InterPro"/>
</dbReference>
<dbReference type="Gene3D" id="3.40.50.300">
    <property type="entry name" value="P-loop containing nucleotide triphosphate hydrolases"/>
    <property type="match status" value="1"/>
</dbReference>
<keyword evidence="5 11" id="KW-0812">Transmembrane</keyword>
<dbReference type="EMBL" id="PVZG01000022">
    <property type="protein sequence ID" value="PRY20768.1"/>
    <property type="molecule type" value="Genomic_DNA"/>
</dbReference>
<name>A0A2T0RHY5_9ACTN</name>
<evidence type="ECO:0000256" key="1">
    <source>
        <dbReference type="ARBA" id="ARBA00004651"/>
    </source>
</evidence>
<keyword evidence="7" id="KW-0067">ATP-binding</keyword>
<gene>
    <name evidence="14" type="ORF">CLV70_1227</name>
</gene>
<evidence type="ECO:0000256" key="10">
    <source>
        <dbReference type="SAM" id="MobiDB-lite"/>
    </source>
</evidence>
<dbReference type="SUPFAM" id="SSF52540">
    <property type="entry name" value="P-loop containing nucleoside triphosphate hydrolases"/>
    <property type="match status" value="1"/>
</dbReference>
<dbReference type="RefSeq" id="WP_245908596.1">
    <property type="nucleotide sequence ID" value="NZ_PVZG01000022.1"/>
</dbReference>
<feature type="region of interest" description="Disordered" evidence="10">
    <location>
        <begin position="323"/>
        <end position="393"/>
    </location>
</feature>
<keyword evidence="8 11" id="KW-1133">Transmembrane helix</keyword>
<sequence length="650" mass="68776">MIGTLPVADPRTVARAARRLLAADRRTVTVMVVLNVLAALAGLGGPWLFGRIVDAVTGGSGTATVDRLALAVLACAVVQTLLSRSALRLGHRFGERTAARIREGFLERSLNLPAAVVERVPTGDLVARGTTDVDAVATTLRNVLPEMFVAIVRMVLITVAVVVLSPPLGAAGLLGFTGIWFVTRWYLCRAREAYLREGEANSAMADELAATTAGARTIEAFGLRARRLAAGHAAIAETNRTRLATLRLRSVFFPLVEFSYVAPIVVVLLAGGALYFAGSVTLGTVAAALLYLRQMVGPLDTIMLWIEQLQSSSASFARAEGLATVPPDRTTPVRAADHAPPGRAAARTAPGRVSDRTASGRVADHAPPRQAADRTTPGRTADHVTPGRAADHALPGRVADRAAPGRVAEGGTTGWVPDGDLIEVRGVRFVYEPGRDVLLDVDLTVRPGERLAVVGLSGAGKSTLGRLIAGLDRPHTGSVTVGGVPPADLPPDELRRHVVLVTQEHHIFRESLRDNLIVAAPDDVLRRALRTVGADWADDLDADLGENPPDGARAQQLALARVVLADPHTVILDEATALLDPTAARDAERALAAVLHDRTVIAIAHRLQTAHDADRVAVMEGGRIIELGSHDELLRACGPYASLWASWHGT</sequence>
<evidence type="ECO:0000259" key="13">
    <source>
        <dbReference type="PROSITE" id="PS50929"/>
    </source>
</evidence>
<comment type="caution">
    <text evidence="14">The sequence shown here is derived from an EMBL/GenBank/DDBJ whole genome shotgun (WGS) entry which is preliminary data.</text>
</comment>
<reference evidence="14 15" key="1">
    <citation type="submission" date="2018-03" db="EMBL/GenBank/DDBJ databases">
        <title>Genomic Encyclopedia of Archaeal and Bacterial Type Strains, Phase II (KMG-II): from individual species to whole genera.</title>
        <authorList>
            <person name="Goeker M."/>
        </authorList>
    </citation>
    <scope>NUCLEOTIDE SEQUENCE [LARGE SCALE GENOMIC DNA]</scope>
    <source>
        <strain evidence="14 15">DSM 45348</strain>
    </source>
</reference>
<feature type="transmembrane region" description="Helical" evidence="11">
    <location>
        <begin position="68"/>
        <end position="87"/>
    </location>
</feature>
<keyword evidence="9 11" id="KW-0472">Membrane</keyword>
<keyword evidence="15" id="KW-1185">Reference proteome</keyword>
<comment type="subcellular location">
    <subcellularLocation>
        <location evidence="1">Cell membrane</location>
        <topology evidence="1">Multi-pass membrane protein</topology>
    </subcellularLocation>
</comment>
<dbReference type="InterPro" id="IPR039421">
    <property type="entry name" value="Type_1_exporter"/>
</dbReference>
<dbReference type="SUPFAM" id="SSF90123">
    <property type="entry name" value="ABC transporter transmembrane region"/>
    <property type="match status" value="1"/>
</dbReference>
<keyword evidence="4" id="KW-0997">Cell inner membrane</keyword>
<keyword evidence="6" id="KW-0547">Nucleotide-binding</keyword>
<dbReference type="CDD" id="cd03228">
    <property type="entry name" value="ABCC_MRP_Like"/>
    <property type="match status" value="1"/>
</dbReference>
<dbReference type="AlphaFoldDB" id="A0A2T0RHY5"/>
<evidence type="ECO:0000256" key="5">
    <source>
        <dbReference type="ARBA" id="ARBA00022692"/>
    </source>
</evidence>
<evidence type="ECO:0000313" key="14">
    <source>
        <dbReference type="EMBL" id="PRY20768.1"/>
    </source>
</evidence>
<protein>
    <submittedName>
        <fullName evidence="14">ABC transporter family protein</fullName>
    </submittedName>
</protein>
<proteinExistence type="predicted"/>
<dbReference type="InterPro" id="IPR036640">
    <property type="entry name" value="ABC1_TM_sf"/>
</dbReference>
<dbReference type="InterPro" id="IPR003593">
    <property type="entry name" value="AAA+_ATPase"/>
</dbReference>
<keyword evidence="3" id="KW-1003">Cell membrane</keyword>
<dbReference type="SMART" id="SM00382">
    <property type="entry name" value="AAA"/>
    <property type="match status" value="1"/>
</dbReference>
<feature type="transmembrane region" description="Helical" evidence="11">
    <location>
        <begin position="147"/>
        <end position="164"/>
    </location>
</feature>
<feature type="domain" description="ABC transporter" evidence="12">
    <location>
        <begin position="422"/>
        <end position="646"/>
    </location>
</feature>
<dbReference type="Pfam" id="PF00664">
    <property type="entry name" value="ABC_membrane"/>
    <property type="match status" value="1"/>
</dbReference>
<keyword evidence="2" id="KW-0813">Transport</keyword>
<dbReference type="PROSITE" id="PS50893">
    <property type="entry name" value="ABC_TRANSPORTER_2"/>
    <property type="match status" value="1"/>
</dbReference>
<dbReference type="PANTHER" id="PTHR43394:SF1">
    <property type="entry name" value="ATP-BINDING CASSETTE SUB-FAMILY B MEMBER 10, MITOCHONDRIAL"/>
    <property type="match status" value="1"/>
</dbReference>
<dbReference type="FunFam" id="3.40.50.300:FF:001001">
    <property type="entry name" value="Multidrug ABC transporter ATP-binding protein"/>
    <property type="match status" value="1"/>
</dbReference>
<dbReference type="Gene3D" id="1.20.1560.10">
    <property type="entry name" value="ABC transporter type 1, transmembrane domain"/>
    <property type="match status" value="1"/>
</dbReference>
<evidence type="ECO:0000313" key="15">
    <source>
        <dbReference type="Proteomes" id="UP000239209"/>
    </source>
</evidence>
<evidence type="ECO:0000256" key="7">
    <source>
        <dbReference type="ARBA" id="ARBA00022840"/>
    </source>
</evidence>
<dbReference type="InterPro" id="IPR011527">
    <property type="entry name" value="ABC1_TM_dom"/>
</dbReference>
<dbReference type="GO" id="GO:0005886">
    <property type="term" value="C:plasma membrane"/>
    <property type="evidence" value="ECO:0007669"/>
    <property type="project" value="UniProtKB-SubCell"/>
</dbReference>
<feature type="domain" description="ABC transmembrane type-1" evidence="13">
    <location>
        <begin position="30"/>
        <end position="311"/>
    </location>
</feature>
<feature type="transmembrane region" description="Helical" evidence="11">
    <location>
        <begin position="250"/>
        <end position="268"/>
    </location>
</feature>
<evidence type="ECO:0000256" key="2">
    <source>
        <dbReference type="ARBA" id="ARBA00022448"/>
    </source>
</evidence>
<organism evidence="14 15">
    <name type="scientific">Pseudosporangium ferrugineum</name>
    <dbReference type="NCBI Taxonomy" id="439699"/>
    <lineage>
        <taxon>Bacteria</taxon>
        <taxon>Bacillati</taxon>
        <taxon>Actinomycetota</taxon>
        <taxon>Actinomycetes</taxon>
        <taxon>Micromonosporales</taxon>
        <taxon>Micromonosporaceae</taxon>
        <taxon>Pseudosporangium</taxon>
    </lineage>
</organism>
<dbReference type="GO" id="GO:0005524">
    <property type="term" value="F:ATP binding"/>
    <property type="evidence" value="ECO:0007669"/>
    <property type="project" value="UniProtKB-KW"/>
</dbReference>
<feature type="compositionally biased region" description="Low complexity" evidence="10">
    <location>
        <begin position="338"/>
        <end position="352"/>
    </location>
</feature>
<evidence type="ECO:0000256" key="3">
    <source>
        <dbReference type="ARBA" id="ARBA00022475"/>
    </source>
</evidence>
<dbReference type="Proteomes" id="UP000239209">
    <property type="component" value="Unassembled WGS sequence"/>
</dbReference>
<evidence type="ECO:0000256" key="11">
    <source>
        <dbReference type="SAM" id="Phobius"/>
    </source>
</evidence>
<evidence type="ECO:0000256" key="4">
    <source>
        <dbReference type="ARBA" id="ARBA00022519"/>
    </source>
</evidence>
<feature type="transmembrane region" description="Helical" evidence="11">
    <location>
        <begin position="28"/>
        <end position="48"/>
    </location>
</feature>